<reference evidence="3" key="1">
    <citation type="submission" date="2015-09" db="EMBL/GenBank/DDBJ databases">
        <authorList>
            <consortium name="Pathogen Informatics"/>
        </authorList>
    </citation>
    <scope>NUCLEOTIDE SEQUENCE [LARGE SCALE GENOMIC DNA]</scope>
    <source>
        <strain evidence="3">Lake Konstanz</strain>
    </source>
</reference>
<dbReference type="EMBL" id="CYKH01001939">
    <property type="protein sequence ID" value="CUG91538.1"/>
    <property type="molecule type" value="Genomic_DNA"/>
</dbReference>
<feature type="compositionally biased region" description="Polar residues" evidence="1">
    <location>
        <begin position="131"/>
        <end position="142"/>
    </location>
</feature>
<proteinExistence type="predicted"/>
<protein>
    <submittedName>
        <fullName evidence="2">Uncharacterized protein</fullName>
    </submittedName>
</protein>
<gene>
    <name evidence="2" type="ORF">BSAL_32580</name>
</gene>
<evidence type="ECO:0000256" key="1">
    <source>
        <dbReference type="SAM" id="MobiDB-lite"/>
    </source>
</evidence>
<dbReference type="AlphaFoldDB" id="A0A0S4JNQ7"/>
<sequence length="142" mass="15481">MSTGHTHLGGPHMTQNQGNVLGDRPCVRQSRLYREQVGGNVMKDILGQQTLKWDTNRTEGAYKGGRVFDHINQQYETGPRQTKPRYDDGVVGNASSPLQSKAVNRATDVFSTKPSTEAPPAPTGRRGGANASRQTYNVITGQ</sequence>
<dbReference type="Proteomes" id="UP000051952">
    <property type="component" value="Unassembled WGS sequence"/>
</dbReference>
<feature type="compositionally biased region" description="Polar residues" evidence="1">
    <location>
        <begin position="93"/>
        <end position="102"/>
    </location>
</feature>
<evidence type="ECO:0000313" key="2">
    <source>
        <dbReference type="EMBL" id="CUG91538.1"/>
    </source>
</evidence>
<dbReference type="OrthoDB" id="248506at2759"/>
<feature type="region of interest" description="Disordered" evidence="1">
    <location>
        <begin position="92"/>
        <end position="142"/>
    </location>
</feature>
<accession>A0A0S4JNQ7</accession>
<name>A0A0S4JNQ7_BODSA</name>
<keyword evidence="3" id="KW-1185">Reference proteome</keyword>
<evidence type="ECO:0000313" key="3">
    <source>
        <dbReference type="Proteomes" id="UP000051952"/>
    </source>
</evidence>
<feature type="region of interest" description="Disordered" evidence="1">
    <location>
        <begin position="1"/>
        <end position="22"/>
    </location>
</feature>
<organism evidence="2 3">
    <name type="scientific">Bodo saltans</name>
    <name type="common">Flagellated protozoan</name>
    <dbReference type="NCBI Taxonomy" id="75058"/>
    <lineage>
        <taxon>Eukaryota</taxon>
        <taxon>Discoba</taxon>
        <taxon>Euglenozoa</taxon>
        <taxon>Kinetoplastea</taxon>
        <taxon>Metakinetoplastina</taxon>
        <taxon>Eubodonida</taxon>
        <taxon>Bodonidae</taxon>
        <taxon>Bodo</taxon>
    </lineage>
</organism>
<dbReference type="VEuPathDB" id="TriTrypDB:BSAL_32580"/>